<evidence type="ECO:0000256" key="2">
    <source>
        <dbReference type="ARBA" id="ARBA00012438"/>
    </source>
</evidence>
<proteinExistence type="predicted"/>
<dbReference type="Proteomes" id="UP001262754">
    <property type="component" value="Unassembled WGS sequence"/>
</dbReference>
<keyword evidence="6" id="KW-0418">Kinase</keyword>
<protein>
    <recommendedName>
        <fullName evidence="2">histidine kinase</fullName>
        <ecNumber evidence="2">2.7.13.3</ecNumber>
    </recommendedName>
</protein>
<evidence type="ECO:0000256" key="1">
    <source>
        <dbReference type="ARBA" id="ARBA00000085"/>
    </source>
</evidence>
<keyword evidence="7" id="KW-0067">ATP-binding</keyword>
<name>A0ABU1N4X6_9CAUL</name>
<dbReference type="PANTHER" id="PTHR41523">
    <property type="entry name" value="TWO-COMPONENT SYSTEM SENSOR PROTEIN"/>
    <property type="match status" value="1"/>
</dbReference>
<dbReference type="InterPro" id="IPR036890">
    <property type="entry name" value="HATPase_C_sf"/>
</dbReference>
<dbReference type="NCBIfam" id="TIGR00229">
    <property type="entry name" value="sensory_box"/>
    <property type="match status" value="1"/>
</dbReference>
<dbReference type="InterPro" id="IPR011102">
    <property type="entry name" value="Sig_transdc_His_kinase_HWE"/>
</dbReference>
<evidence type="ECO:0000313" key="10">
    <source>
        <dbReference type="Proteomes" id="UP001262754"/>
    </source>
</evidence>
<dbReference type="SMART" id="SM00911">
    <property type="entry name" value="HWE_HK"/>
    <property type="match status" value="1"/>
</dbReference>
<dbReference type="InterPro" id="IPR000014">
    <property type="entry name" value="PAS"/>
</dbReference>
<gene>
    <name evidence="9" type="ORF">J2800_004245</name>
</gene>
<evidence type="ECO:0000256" key="3">
    <source>
        <dbReference type="ARBA" id="ARBA00022553"/>
    </source>
</evidence>
<keyword evidence="10" id="KW-1185">Reference proteome</keyword>
<dbReference type="InterPro" id="IPR035965">
    <property type="entry name" value="PAS-like_dom_sf"/>
</dbReference>
<evidence type="ECO:0000259" key="8">
    <source>
        <dbReference type="SMART" id="SM00911"/>
    </source>
</evidence>
<accession>A0ABU1N4X6</accession>
<dbReference type="Gene3D" id="3.30.565.10">
    <property type="entry name" value="Histidine kinase-like ATPase, C-terminal domain"/>
    <property type="match status" value="1"/>
</dbReference>
<organism evidence="9 10">
    <name type="scientific">Caulobacter rhizosphaerae</name>
    <dbReference type="NCBI Taxonomy" id="2010972"/>
    <lineage>
        <taxon>Bacteria</taxon>
        <taxon>Pseudomonadati</taxon>
        <taxon>Pseudomonadota</taxon>
        <taxon>Alphaproteobacteria</taxon>
        <taxon>Caulobacterales</taxon>
        <taxon>Caulobacteraceae</taxon>
        <taxon>Caulobacter</taxon>
    </lineage>
</organism>
<keyword evidence="5" id="KW-0547">Nucleotide-binding</keyword>
<dbReference type="SUPFAM" id="SSF55785">
    <property type="entry name" value="PYP-like sensor domain (PAS domain)"/>
    <property type="match status" value="1"/>
</dbReference>
<evidence type="ECO:0000256" key="4">
    <source>
        <dbReference type="ARBA" id="ARBA00022679"/>
    </source>
</evidence>
<keyword evidence="3" id="KW-0597">Phosphoprotein</keyword>
<dbReference type="Pfam" id="PF08448">
    <property type="entry name" value="PAS_4"/>
    <property type="match status" value="1"/>
</dbReference>
<keyword evidence="4" id="KW-0808">Transferase</keyword>
<comment type="catalytic activity">
    <reaction evidence="1">
        <text>ATP + protein L-histidine = ADP + protein N-phospho-L-histidine.</text>
        <dbReference type="EC" id="2.7.13.3"/>
    </reaction>
</comment>
<feature type="domain" description="Signal transduction histidine kinase HWE region" evidence="8">
    <location>
        <begin position="151"/>
        <end position="232"/>
    </location>
</feature>
<dbReference type="EMBL" id="JAVDRL010000013">
    <property type="protein sequence ID" value="MDR6533479.1"/>
    <property type="molecule type" value="Genomic_DNA"/>
</dbReference>
<evidence type="ECO:0000313" key="9">
    <source>
        <dbReference type="EMBL" id="MDR6533479.1"/>
    </source>
</evidence>
<dbReference type="InterPro" id="IPR013656">
    <property type="entry name" value="PAS_4"/>
</dbReference>
<comment type="caution">
    <text evidence="9">The sequence shown here is derived from an EMBL/GenBank/DDBJ whole genome shotgun (WGS) entry which is preliminary data.</text>
</comment>
<dbReference type="Pfam" id="PF07536">
    <property type="entry name" value="HWE_HK"/>
    <property type="match status" value="1"/>
</dbReference>
<dbReference type="EC" id="2.7.13.3" evidence="2"/>
<evidence type="ECO:0000256" key="5">
    <source>
        <dbReference type="ARBA" id="ARBA00022741"/>
    </source>
</evidence>
<dbReference type="PANTHER" id="PTHR41523:SF7">
    <property type="entry name" value="HISTIDINE KINASE"/>
    <property type="match status" value="1"/>
</dbReference>
<dbReference type="Gene3D" id="3.30.450.20">
    <property type="entry name" value="PAS domain"/>
    <property type="match status" value="1"/>
</dbReference>
<reference evidence="9 10" key="1">
    <citation type="submission" date="2023-07" db="EMBL/GenBank/DDBJ databases">
        <title>Sorghum-associated microbial communities from plants grown in Nebraska, USA.</title>
        <authorList>
            <person name="Schachtman D."/>
        </authorList>
    </citation>
    <scope>NUCLEOTIDE SEQUENCE [LARGE SCALE GENOMIC DNA]</scope>
    <source>
        <strain evidence="9 10">DS2154</strain>
    </source>
</reference>
<dbReference type="CDD" id="cd00130">
    <property type="entry name" value="PAS"/>
    <property type="match status" value="1"/>
</dbReference>
<sequence>MGSSKETLVAGEGSDKAVLEGAGAYFLSIVEASRDCIRVISPEGFVEYMNARGQALFEIEDFAGRNRSRYWPDLWPDESRAAVEQALRMALAGEAAAFRALCPTAKGDPRWWDTTVSPILDEGRVIRVLATSRDVTGEMRSEAQRQLLVNELNHRVKNTLATIQSIASQSLRNAGVDLAVRGAFEGRLMAIAATHNVLTDENWSAASLRQIIDGSVTPYRSNPSQLTISGQDLRVSPKPAVVLALAFHELAINALKYGALSSAGGHVDIGWAVGGGGQLDITWTEQGGPPVLPPERRGFGSRIVELALPNELGGAVDVDYRPEGLRCRIHAPLAALDKVDAFMPLA</sequence>
<evidence type="ECO:0000256" key="7">
    <source>
        <dbReference type="ARBA" id="ARBA00022840"/>
    </source>
</evidence>
<evidence type="ECO:0000256" key="6">
    <source>
        <dbReference type="ARBA" id="ARBA00022777"/>
    </source>
</evidence>